<dbReference type="AlphaFoldDB" id="Q2FNL7"/>
<dbReference type="EnsemblBacteria" id="ABD41052">
    <property type="protein sequence ID" value="ABD41052"/>
    <property type="gene ID" value="Mhun_1312"/>
</dbReference>
<accession>Q2FNL7</accession>
<dbReference type="HOGENOM" id="CLU_1674009_0_0_2"/>
<keyword evidence="3" id="KW-1185">Reference proteome</keyword>
<evidence type="ECO:0000313" key="2">
    <source>
        <dbReference type="EMBL" id="ABD41052.1"/>
    </source>
</evidence>
<name>Q2FNL7_METHJ</name>
<evidence type="ECO:0000256" key="1">
    <source>
        <dbReference type="SAM" id="Phobius"/>
    </source>
</evidence>
<protein>
    <submittedName>
        <fullName evidence="2">Uncharacterized protein</fullName>
    </submittedName>
</protein>
<sequence length="157" mass="17911">MIADPFVFIIAPFFIVLSILVIVLFFVVFYMLKNLDKSGGYSILVEQWPASQEPTGTLFSRQTLGLGKVWYKNCVKIVISREGLFISLGFPFRLLSLIHSESGKSALIPWGSLRYRQKSSAFWTHVYEYEVQSEKPVILTVSKQIAHSFPEYVKPPT</sequence>
<evidence type="ECO:0000313" key="3">
    <source>
        <dbReference type="Proteomes" id="UP000001941"/>
    </source>
</evidence>
<dbReference type="InParanoid" id="Q2FNL7"/>
<dbReference type="KEGG" id="mhu:Mhun_1312"/>
<keyword evidence="1" id="KW-0472">Membrane</keyword>
<proteinExistence type="predicted"/>
<dbReference type="RefSeq" id="WP_011448329.1">
    <property type="nucleotide sequence ID" value="NC_007796.1"/>
</dbReference>
<keyword evidence="1" id="KW-0812">Transmembrane</keyword>
<feature type="transmembrane region" description="Helical" evidence="1">
    <location>
        <begin position="6"/>
        <end position="32"/>
    </location>
</feature>
<dbReference type="EMBL" id="CP000254">
    <property type="protein sequence ID" value="ABD41052.1"/>
    <property type="molecule type" value="Genomic_DNA"/>
</dbReference>
<dbReference type="Proteomes" id="UP000001941">
    <property type="component" value="Chromosome"/>
</dbReference>
<organism evidence="2 3">
    <name type="scientific">Methanospirillum hungatei JF-1 (strain ATCC 27890 / DSM 864 / NBRC 100397 / JF-1)</name>
    <dbReference type="NCBI Taxonomy" id="323259"/>
    <lineage>
        <taxon>Archaea</taxon>
        <taxon>Methanobacteriati</taxon>
        <taxon>Methanobacteriota</taxon>
        <taxon>Stenosarchaea group</taxon>
        <taxon>Methanomicrobia</taxon>
        <taxon>Methanomicrobiales</taxon>
        <taxon>Methanospirillaceae</taxon>
        <taxon>Methanospirillum</taxon>
    </lineage>
</organism>
<dbReference type="GeneID" id="3922856"/>
<reference evidence="3" key="1">
    <citation type="journal article" date="2016" name="Stand. Genomic Sci.">
        <title>Complete genome sequence of Methanospirillum hungatei type strain JF1.</title>
        <authorList>
            <person name="Gunsalus R.P."/>
            <person name="Cook L.E."/>
            <person name="Crable B."/>
            <person name="Rohlin L."/>
            <person name="McDonald E."/>
            <person name="Mouttaki H."/>
            <person name="Sieber J.R."/>
            <person name="Poweleit N."/>
            <person name="Zhou H."/>
            <person name="Lapidus A.L."/>
            <person name="Daligault H.E."/>
            <person name="Land M."/>
            <person name="Gilna P."/>
            <person name="Ivanova N."/>
            <person name="Kyrpides N."/>
            <person name="Culley D.E."/>
            <person name="McInerney M.J."/>
        </authorList>
    </citation>
    <scope>NUCLEOTIDE SEQUENCE [LARGE SCALE GENOMIC DNA]</scope>
    <source>
        <strain evidence="3">ATCC 27890 / DSM 864 / NBRC 100397 / JF-1</strain>
    </source>
</reference>
<keyword evidence="1" id="KW-1133">Transmembrane helix</keyword>
<gene>
    <name evidence="2" type="ordered locus">Mhun_1312</name>
</gene>